<keyword evidence="2" id="KW-0472">Membrane</keyword>
<dbReference type="AlphaFoldDB" id="A0A328ZVH5"/>
<dbReference type="InterPro" id="IPR009936">
    <property type="entry name" value="DUF1468"/>
</dbReference>
<proteinExistence type="predicted"/>
<evidence type="ECO:0000313" key="4">
    <source>
        <dbReference type="EMBL" id="RAR86226.1"/>
    </source>
</evidence>
<evidence type="ECO:0000259" key="3">
    <source>
        <dbReference type="Pfam" id="PF07331"/>
    </source>
</evidence>
<feature type="transmembrane region" description="Helical" evidence="2">
    <location>
        <begin position="118"/>
        <end position="148"/>
    </location>
</feature>
<name>A0A328ZVH5_9BURK</name>
<evidence type="ECO:0000313" key="5">
    <source>
        <dbReference type="Proteomes" id="UP000248856"/>
    </source>
</evidence>
<evidence type="ECO:0000256" key="1">
    <source>
        <dbReference type="SAM" id="MobiDB-lite"/>
    </source>
</evidence>
<dbReference type="Proteomes" id="UP000248856">
    <property type="component" value="Unassembled WGS sequence"/>
</dbReference>
<feature type="region of interest" description="Disordered" evidence="1">
    <location>
        <begin position="1"/>
        <end position="34"/>
    </location>
</feature>
<evidence type="ECO:0000256" key="2">
    <source>
        <dbReference type="SAM" id="Phobius"/>
    </source>
</evidence>
<dbReference type="EMBL" id="QLTA01000002">
    <property type="protein sequence ID" value="RAR86226.1"/>
    <property type="molecule type" value="Genomic_DNA"/>
</dbReference>
<accession>A0A328ZVH5</accession>
<reference evidence="4 5" key="1">
    <citation type="submission" date="2018-06" db="EMBL/GenBank/DDBJ databases">
        <title>Genomic Encyclopedia of Archaeal and Bacterial Type Strains, Phase II (KMG-II): from individual species to whole genera.</title>
        <authorList>
            <person name="Goeker M."/>
        </authorList>
    </citation>
    <scope>NUCLEOTIDE SEQUENCE [LARGE SCALE GENOMIC DNA]</scope>
    <source>
        <strain evidence="4 5">CFPB 3232</strain>
    </source>
</reference>
<feature type="transmembrane region" description="Helical" evidence="2">
    <location>
        <begin position="44"/>
        <end position="64"/>
    </location>
</feature>
<feature type="transmembrane region" description="Helical" evidence="2">
    <location>
        <begin position="76"/>
        <end position="97"/>
    </location>
</feature>
<feature type="transmembrane region" description="Helical" evidence="2">
    <location>
        <begin position="168"/>
        <end position="191"/>
    </location>
</feature>
<comment type="caution">
    <text evidence="4">The sequence shown here is derived from an EMBL/GenBank/DDBJ whole genome shotgun (WGS) entry which is preliminary data.</text>
</comment>
<organism evidence="4 5">
    <name type="scientific">Paracidovorax anthurii</name>
    <dbReference type="NCBI Taxonomy" id="78229"/>
    <lineage>
        <taxon>Bacteria</taxon>
        <taxon>Pseudomonadati</taxon>
        <taxon>Pseudomonadota</taxon>
        <taxon>Betaproteobacteria</taxon>
        <taxon>Burkholderiales</taxon>
        <taxon>Comamonadaceae</taxon>
        <taxon>Paracidovorax</taxon>
    </lineage>
</organism>
<feature type="domain" description="DUF1468" evidence="3">
    <location>
        <begin position="45"/>
        <end position="194"/>
    </location>
</feature>
<gene>
    <name evidence="4" type="ORF">AX018_1002188</name>
</gene>
<dbReference type="Pfam" id="PF07331">
    <property type="entry name" value="TctB"/>
    <property type="match status" value="1"/>
</dbReference>
<keyword evidence="2" id="KW-1133">Transmembrane helix</keyword>
<keyword evidence="2" id="KW-0812">Transmembrane</keyword>
<protein>
    <submittedName>
        <fullName evidence="4">Putative tricarboxylic transport membrane protein</fullName>
    </submittedName>
</protein>
<keyword evidence="5" id="KW-1185">Reference proteome</keyword>
<sequence length="202" mass="20495">MEPGRVFPPEDISTMTEPLAPSPTAVSASDGDAGAVPSRRAQTIVGCGVLLTAAALAAGALQIPGDAGYGGVGPNFLPWLVAAVLAVCGGFLLWEALSGGFRSMGEPGGAARADKQAFVWVSAGLLLNAALIGTVGFILSCTLCYLLAVQGLRRAAHQPAAGAARTWAVDAFTGLAISAPVFWAFTQFLAINLPGLTQTGWL</sequence>